<dbReference type="GO" id="GO:0006631">
    <property type="term" value="P:fatty acid metabolic process"/>
    <property type="evidence" value="ECO:0007669"/>
    <property type="project" value="UniProtKB-KW"/>
</dbReference>
<keyword evidence="2" id="KW-0436">Ligase</keyword>
<dbReference type="AlphaFoldDB" id="A0A382NJE1"/>
<evidence type="ECO:0000313" key="6">
    <source>
        <dbReference type="EMBL" id="SVC60407.1"/>
    </source>
</evidence>
<keyword evidence="3" id="KW-0276">Fatty acid metabolism</keyword>
<proteinExistence type="inferred from homology"/>
<reference evidence="6" key="1">
    <citation type="submission" date="2018-05" db="EMBL/GenBank/DDBJ databases">
        <authorList>
            <person name="Lanie J.A."/>
            <person name="Ng W.-L."/>
            <person name="Kazmierczak K.M."/>
            <person name="Andrzejewski T.M."/>
            <person name="Davidsen T.M."/>
            <person name="Wayne K.J."/>
            <person name="Tettelin H."/>
            <person name="Glass J.I."/>
            <person name="Rusch D."/>
            <person name="Podicherti R."/>
            <person name="Tsui H.-C.T."/>
            <person name="Winkler M.E."/>
        </authorList>
    </citation>
    <scope>NUCLEOTIDE SEQUENCE</scope>
</reference>
<sequence length="327" mass="35940">MSRKGELVNIFDSRLDKNEANYASLSPIQFLRRSAFVYPKKIAVIYETQRFTYEELFSRCCSLAAALMEAGVLPGDTVAVMAPNVPPMLECHYGVPMTGAVLNTINTRLDSLSIAFILEHSQAKIFIVDHEYASVVLPALERLNSKPMVIGISDSEPSSITVGEQEYETFLKQIGNMNSFSFPTLRDEWKAISLCYTSGTTGNPKGVVGHHRGAYLNSLSAVLGTGLDSNTIYLWTLPMFHCNGWCFTWAVTAVAGTHVCLRKVETTKIFDAIVEHDVNIFCGAPVILTMLLNSVDETHHEFDHNCEVYTGGAAPPTSVISGMEKLG</sequence>
<dbReference type="Gene3D" id="3.40.50.12780">
    <property type="entry name" value="N-terminal domain of ligase-like"/>
    <property type="match status" value="1"/>
</dbReference>
<evidence type="ECO:0000256" key="4">
    <source>
        <dbReference type="ARBA" id="ARBA00023098"/>
    </source>
</evidence>
<dbReference type="SUPFAM" id="SSF56801">
    <property type="entry name" value="Acetyl-CoA synthetase-like"/>
    <property type="match status" value="1"/>
</dbReference>
<dbReference type="PANTHER" id="PTHR43859">
    <property type="entry name" value="ACYL-ACTIVATING ENZYME"/>
    <property type="match status" value="1"/>
</dbReference>
<dbReference type="InterPro" id="IPR020845">
    <property type="entry name" value="AMP-binding_CS"/>
</dbReference>
<keyword evidence="4" id="KW-0443">Lipid metabolism</keyword>
<dbReference type="InterPro" id="IPR042099">
    <property type="entry name" value="ANL_N_sf"/>
</dbReference>
<dbReference type="Pfam" id="PF00501">
    <property type="entry name" value="AMP-binding"/>
    <property type="match status" value="1"/>
</dbReference>
<gene>
    <name evidence="6" type="ORF">METZ01_LOCUS313261</name>
</gene>
<evidence type="ECO:0000256" key="1">
    <source>
        <dbReference type="ARBA" id="ARBA00006432"/>
    </source>
</evidence>
<dbReference type="PROSITE" id="PS00455">
    <property type="entry name" value="AMP_BINDING"/>
    <property type="match status" value="1"/>
</dbReference>
<name>A0A382NJE1_9ZZZZ</name>
<feature type="domain" description="AMP-dependent synthetase/ligase" evidence="5">
    <location>
        <begin position="32"/>
        <end position="325"/>
    </location>
</feature>
<dbReference type="PANTHER" id="PTHR43859:SF4">
    <property type="entry name" value="BUTANOATE--COA LIGASE AAE1-RELATED"/>
    <property type="match status" value="1"/>
</dbReference>
<evidence type="ECO:0000256" key="3">
    <source>
        <dbReference type="ARBA" id="ARBA00022832"/>
    </source>
</evidence>
<feature type="non-terminal residue" evidence="6">
    <location>
        <position position="327"/>
    </location>
</feature>
<organism evidence="6">
    <name type="scientific">marine metagenome</name>
    <dbReference type="NCBI Taxonomy" id="408172"/>
    <lineage>
        <taxon>unclassified sequences</taxon>
        <taxon>metagenomes</taxon>
        <taxon>ecological metagenomes</taxon>
    </lineage>
</organism>
<dbReference type="GO" id="GO:0016874">
    <property type="term" value="F:ligase activity"/>
    <property type="evidence" value="ECO:0007669"/>
    <property type="project" value="UniProtKB-KW"/>
</dbReference>
<accession>A0A382NJE1</accession>
<comment type="similarity">
    <text evidence="1">Belongs to the ATP-dependent AMP-binding enzyme family.</text>
</comment>
<dbReference type="EMBL" id="UINC01100387">
    <property type="protein sequence ID" value="SVC60407.1"/>
    <property type="molecule type" value="Genomic_DNA"/>
</dbReference>
<evidence type="ECO:0000256" key="2">
    <source>
        <dbReference type="ARBA" id="ARBA00022598"/>
    </source>
</evidence>
<protein>
    <recommendedName>
        <fullName evidence="5">AMP-dependent synthetase/ligase domain-containing protein</fullName>
    </recommendedName>
</protein>
<dbReference type="InterPro" id="IPR000873">
    <property type="entry name" value="AMP-dep_synth/lig_dom"/>
</dbReference>
<evidence type="ECO:0000259" key="5">
    <source>
        <dbReference type="Pfam" id="PF00501"/>
    </source>
</evidence>